<dbReference type="EMBL" id="WKFB01001031">
    <property type="protein sequence ID" value="KAF6715704.1"/>
    <property type="molecule type" value="Genomic_DNA"/>
</dbReference>
<evidence type="ECO:0000256" key="1">
    <source>
        <dbReference type="SAM" id="MobiDB-lite"/>
    </source>
</evidence>
<dbReference type="AlphaFoldDB" id="A0A834BUC0"/>
<name>A0A834BUC0_ORYME</name>
<organism evidence="2 3">
    <name type="scientific">Oryzias melastigma</name>
    <name type="common">Marine medaka</name>
    <dbReference type="NCBI Taxonomy" id="30732"/>
    <lineage>
        <taxon>Eukaryota</taxon>
        <taxon>Metazoa</taxon>
        <taxon>Chordata</taxon>
        <taxon>Craniata</taxon>
        <taxon>Vertebrata</taxon>
        <taxon>Euteleostomi</taxon>
        <taxon>Actinopterygii</taxon>
        <taxon>Neopterygii</taxon>
        <taxon>Teleostei</taxon>
        <taxon>Neoteleostei</taxon>
        <taxon>Acanthomorphata</taxon>
        <taxon>Ovalentaria</taxon>
        <taxon>Atherinomorphae</taxon>
        <taxon>Beloniformes</taxon>
        <taxon>Adrianichthyidae</taxon>
        <taxon>Oryziinae</taxon>
        <taxon>Oryzias</taxon>
    </lineage>
</organism>
<comment type="caution">
    <text evidence="2">The sequence shown here is derived from an EMBL/GenBank/DDBJ whole genome shotgun (WGS) entry which is preliminary data.</text>
</comment>
<feature type="compositionally biased region" description="Polar residues" evidence="1">
    <location>
        <begin position="19"/>
        <end position="28"/>
    </location>
</feature>
<gene>
    <name evidence="2" type="ORF">FQA47_013120</name>
</gene>
<evidence type="ECO:0000313" key="2">
    <source>
        <dbReference type="EMBL" id="KAF6715704.1"/>
    </source>
</evidence>
<proteinExistence type="predicted"/>
<protein>
    <submittedName>
        <fullName evidence="2">Uncharacterized protein</fullName>
    </submittedName>
</protein>
<feature type="region of interest" description="Disordered" evidence="1">
    <location>
        <begin position="1"/>
        <end position="69"/>
    </location>
</feature>
<reference evidence="2" key="1">
    <citation type="journal article" name="BMC Genomics">
        <title>Long-read sequencing and de novo genome assembly of marine medaka (Oryzias melastigma).</title>
        <authorList>
            <person name="Liang P."/>
            <person name="Saqib H.S.A."/>
            <person name="Ni X."/>
            <person name="Shen Y."/>
        </authorList>
    </citation>
    <scope>NUCLEOTIDE SEQUENCE</scope>
    <source>
        <strain evidence="2">Bigg-433</strain>
    </source>
</reference>
<dbReference type="Proteomes" id="UP000646548">
    <property type="component" value="Unassembled WGS sequence"/>
</dbReference>
<accession>A0A834BUC0</accession>
<sequence length="160" mass="18011">MLRSFLTCRRKRERPPSVICSSRQQGIAVNQRKGKSRDQSQRGFQEVSVLQSVGEGQQEEEEEEEVGGAAQFGRNLAGAETASAVSKFCFHVRLDAGQFGVEPTAEDEKTRFLPSGFPFSGRQTLAAEPDLVFIVSGVRLWWWYGPPLDDQRRFGKIRFV</sequence>
<feature type="compositionally biased region" description="Acidic residues" evidence="1">
    <location>
        <begin position="57"/>
        <end position="66"/>
    </location>
</feature>
<evidence type="ECO:0000313" key="3">
    <source>
        <dbReference type="Proteomes" id="UP000646548"/>
    </source>
</evidence>